<dbReference type="GO" id="GO:0006508">
    <property type="term" value="P:proteolysis"/>
    <property type="evidence" value="ECO:0007669"/>
    <property type="project" value="UniProtKB-KW"/>
</dbReference>
<evidence type="ECO:0000256" key="4">
    <source>
        <dbReference type="ARBA" id="ARBA00023136"/>
    </source>
</evidence>
<evidence type="ECO:0000256" key="1">
    <source>
        <dbReference type="ARBA" id="ARBA00004141"/>
    </source>
</evidence>
<keyword evidence="7" id="KW-0645">Protease</keyword>
<feature type="domain" description="Peptidase S54 rhomboid" evidence="6">
    <location>
        <begin position="74"/>
        <end position="214"/>
    </location>
</feature>
<feature type="transmembrane region" description="Helical" evidence="5">
    <location>
        <begin position="172"/>
        <end position="190"/>
    </location>
</feature>
<evidence type="ECO:0000313" key="8">
    <source>
        <dbReference type="Proteomes" id="UP000199356"/>
    </source>
</evidence>
<dbReference type="SUPFAM" id="SSF144091">
    <property type="entry name" value="Rhomboid-like"/>
    <property type="match status" value="1"/>
</dbReference>
<evidence type="ECO:0000256" key="3">
    <source>
        <dbReference type="ARBA" id="ARBA00022989"/>
    </source>
</evidence>
<dbReference type="PANTHER" id="PTHR43066">
    <property type="entry name" value="RHOMBOID-RELATED PROTEIN"/>
    <property type="match status" value="1"/>
</dbReference>
<dbReference type="STRING" id="441119.SAMN04488047_11612"/>
<reference evidence="7 8" key="1">
    <citation type="submission" date="2016-10" db="EMBL/GenBank/DDBJ databases">
        <authorList>
            <person name="de Groot N.N."/>
        </authorList>
    </citation>
    <scope>NUCLEOTIDE SEQUENCE [LARGE SCALE GENOMIC DNA]</scope>
    <source>
        <strain evidence="7 8">DSM 19547</strain>
    </source>
</reference>
<evidence type="ECO:0000256" key="2">
    <source>
        <dbReference type="ARBA" id="ARBA00022692"/>
    </source>
</evidence>
<feature type="transmembrane region" description="Helical" evidence="5">
    <location>
        <begin position="196"/>
        <end position="218"/>
    </location>
</feature>
<feature type="transmembrane region" description="Helical" evidence="5">
    <location>
        <begin position="80"/>
        <end position="102"/>
    </location>
</feature>
<feature type="transmembrane region" description="Helical" evidence="5">
    <location>
        <begin position="139"/>
        <end position="160"/>
    </location>
</feature>
<keyword evidence="7" id="KW-0378">Hydrolase</keyword>
<feature type="transmembrane region" description="Helical" evidence="5">
    <location>
        <begin position="114"/>
        <end position="133"/>
    </location>
</feature>
<evidence type="ECO:0000256" key="5">
    <source>
        <dbReference type="SAM" id="Phobius"/>
    </source>
</evidence>
<evidence type="ECO:0000259" key="6">
    <source>
        <dbReference type="Pfam" id="PF01694"/>
    </source>
</evidence>
<dbReference type="OrthoDB" id="7836448at2"/>
<name>A0A1I5TZK4_9RHOB</name>
<dbReference type="InterPro" id="IPR022764">
    <property type="entry name" value="Peptidase_S54_rhomboid_dom"/>
</dbReference>
<dbReference type="GO" id="GO:0016020">
    <property type="term" value="C:membrane"/>
    <property type="evidence" value="ECO:0007669"/>
    <property type="project" value="UniProtKB-SubCell"/>
</dbReference>
<organism evidence="7 8">
    <name type="scientific">Tranquillimonas alkanivorans</name>
    <dbReference type="NCBI Taxonomy" id="441119"/>
    <lineage>
        <taxon>Bacteria</taxon>
        <taxon>Pseudomonadati</taxon>
        <taxon>Pseudomonadota</taxon>
        <taxon>Alphaproteobacteria</taxon>
        <taxon>Rhodobacterales</taxon>
        <taxon>Roseobacteraceae</taxon>
        <taxon>Tranquillimonas</taxon>
    </lineage>
</organism>
<proteinExistence type="predicted"/>
<dbReference type="Pfam" id="PF01694">
    <property type="entry name" value="Rhomboid"/>
    <property type="match status" value="1"/>
</dbReference>
<gene>
    <name evidence="7" type="ORF">SAMN04488047_11612</name>
</gene>
<dbReference type="EMBL" id="FOXA01000016">
    <property type="protein sequence ID" value="SFP88057.1"/>
    <property type="molecule type" value="Genomic_DNA"/>
</dbReference>
<keyword evidence="2 5" id="KW-0812">Transmembrane</keyword>
<protein>
    <submittedName>
        <fullName evidence="7">Membrane associated serine protease, rhomboid family</fullName>
    </submittedName>
</protein>
<sequence>MSSDYRAAPFNPLPPMVTALAAAMVLVELIFQAGARGLAGGPQAVGWRIDALNRFAFSPDLFERMAMTGQWPLDQVARLVTYPFVHLDFTHVLFVVVFLLALGKMVAEVFHPAAFLAVFFGSAISGALVYTLALDDPTALIGGFPAVYGLIGAYTFLLWVGLGAMGENRMRAFTLIGFLLGIQLLFGLLFGASNQWVAELAGFATGFGLSFVVSPGGWSRAVAKLRQR</sequence>
<dbReference type="InterPro" id="IPR035952">
    <property type="entry name" value="Rhomboid-like_sf"/>
</dbReference>
<keyword evidence="4 5" id="KW-0472">Membrane</keyword>
<dbReference type="AlphaFoldDB" id="A0A1I5TZK4"/>
<evidence type="ECO:0000313" key="7">
    <source>
        <dbReference type="EMBL" id="SFP88057.1"/>
    </source>
</evidence>
<dbReference type="Proteomes" id="UP000199356">
    <property type="component" value="Unassembled WGS sequence"/>
</dbReference>
<dbReference type="PANTHER" id="PTHR43066:SF11">
    <property type="entry name" value="PEPTIDASE S54 RHOMBOID DOMAIN-CONTAINING PROTEIN"/>
    <property type="match status" value="1"/>
</dbReference>
<accession>A0A1I5TZK4</accession>
<keyword evidence="8" id="KW-1185">Reference proteome</keyword>
<feature type="transmembrane region" description="Helical" evidence="5">
    <location>
        <begin position="12"/>
        <end position="31"/>
    </location>
</feature>
<comment type="subcellular location">
    <subcellularLocation>
        <location evidence="1">Membrane</location>
        <topology evidence="1">Multi-pass membrane protein</topology>
    </subcellularLocation>
</comment>
<dbReference type="GO" id="GO:0004252">
    <property type="term" value="F:serine-type endopeptidase activity"/>
    <property type="evidence" value="ECO:0007669"/>
    <property type="project" value="InterPro"/>
</dbReference>
<dbReference type="Gene3D" id="1.20.1540.10">
    <property type="entry name" value="Rhomboid-like"/>
    <property type="match status" value="1"/>
</dbReference>
<keyword evidence="3 5" id="KW-1133">Transmembrane helix</keyword>
<dbReference type="RefSeq" id="WP_093424307.1">
    <property type="nucleotide sequence ID" value="NZ_FOXA01000016.1"/>
</dbReference>